<dbReference type="AlphaFoldDB" id="A0A366CUB7"/>
<proteinExistence type="predicted"/>
<feature type="compositionally biased region" description="Basic and acidic residues" evidence="1">
    <location>
        <begin position="1"/>
        <end position="14"/>
    </location>
</feature>
<dbReference type="EMBL" id="QNRE01000030">
    <property type="protein sequence ID" value="RBO79905.1"/>
    <property type="molecule type" value="Genomic_DNA"/>
</dbReference>
<protein>
    <submittedName>
        <fullName evidence="2">Uncharacterized protein</fullName>
    </submittedName>
</protein>
<comment type="caution">
    <text evidence="2">The sequence shown here is derived from an EMBL/GenBank/DDBJ whole genome shotgun (WGS) entry which is preliminary data.</text>
</comment>
<accession>A0A366CUB7</accession>
<gene>
    <name evidence="2" type="ORF">DFR74_1301</name>
</gene>
<reference evidence="2 3" key="1">
    <citation type="submission" date="2018-06" db="EMBL/GenBank/DDBJ databases">
        <title>Genomic Encyclopedia of Type Strains, Phase IV (KMG-IV): sequencing the most valuable type-strain genomes for metagenomic binning, comparative biology and taxonomic classification.</title>
        <authorList>
            <person name="Goeker M."/>
        </authorList>
    </citation>
    <scope>NUCLEOTIDE SEQUENCE [LARGE SCALE GENOMIC DNA]</scope>
    <source>
        <strain evidence="2 3">DSM 44599</strain>
    </source>
</reference>
<evidence type="ECO:0000313" key="3">
    <source>
        <dbReference type="Proteomes" id="UP000252586"/>
    </source>
</evidence>
<sequence>MLSEHENPTRDQRPVRLRTGTSRVGNGAESVGRYHRIDARVRNIEVLHVTQTELHREILAVRALSSDIEDTLGDVEADDPFHLAAIAGQVQPSAYGKFKDPSPGMTHGPTTRVTEHKSLERADLAVVTCGVSVENRGDAVDARLLHDASVRWSVG</sequence>
<keyword evidence="3" id="KW-1185">Reference proteome</keyword>
<dbReference type="Proteomes" id="UP000252586">
    <property type="component" value="Unassembled WGS sequence"/>
</dbReference>
<organism evidence="2 3">
    <name type="scientific">Nocardia puris</name>
    <dbReference type="NCBI Taxonomy" id="208602"/>
    <lineage>
        <taxon>Bacteria</taxon>
        <taxon>Bacillati</taxon>
        <taxon>Actinomycetota</taxon>
        <taxon>Actinomycetes</taxon>
        <taxon>Mycobacteriales</taxon>
        <taxon>Nocardiaceae</taxon>
        <taxon>Nocardia</taxon>
    </lineage>
</organism>
<evidence type="ECO:0000256" key="1">
    <source>
        <dbReference type="SAM" id="MobiDB-lite"/>
    </source>
</evidence>
<name>A0A366CUB7_9NOCA</name>
<feature type="region of interest" description="Disordered" evidence="1">
    <location>
        <begin position="1"/>
        <end position="29"/>
    </location>
</feature>
<evidence type="ECO:0000313" key="2">
    <source>
        <dbReference type="EMBL" id="RBO79905.1"/>
    </source>
</evidence>